<dbReference type="AlphaFoldDB" id="A0A7D3ZFE7"/>
<dbReference type="Proteomes" id="UP000501240">
    <property type="component" value="Chromosome"/>
</dbReference>
<reference evidence="1 2" key="1">
    <citation type="submission" date="2020-05" db="EMBL/GenBank/DDBJ databases">
        <title>Actinomadura verrucosospora NRRL-B18236 (PFL_A860) Genome sequencing and assembly.</title>
        <authorList>
            <person name="Samborskyy M."/>
        </authorList>
    </citation>
    <scope>NUCLEOTIDE SEQUENCE [LARGE SCALE GENOMIC DNA]</scope>
    <source>
        <strain evidence="1 2">NRRL:B18236</strain>
    </source>
</reference>
<evidence type="ECO:0000313" key="2">
    <source>
        <dbReference type="Proteomes" id="UP000501240"/>
    </source>
</evidence>
<gene>
    <name evidence="1" type="ORF">ACTIVE_3575</name>
</gene>
<sequence>MAVFGAALCLGGCGKWKHSSAPSPDPISHVYRCGERPALSPSSQGPLTLRLTAVRAGHDGAPVVDYTIASAMAARITAPSDTRPFRLLILDHGIVVGGQNPSLPLAFGLNFVAPVEIGPARPVHGTVDLYVARPCPGHSWRELKKKGSDAKAALFAMPHLSAYQDHRLRNILTARLSASAPLSS</sequence>
<name>A0A7D3ZFE7_ACTVE</name>
<proteinExistence type="predicted"/>
<evidence type="ECO:0000313" key="1">
    <source>
        <dbReference type="EMBL" id="QKG21937.1"/>
    </source>
</evidence>
<accession>A0A7D3ZFE7</accession>
<keyword evidence="2" id="KW-1185">Reference proteome</keyword>
<protein>
    <submittedName>
        <fullName evidence="1">Uncharacterized protein</fullName>
    </submittedName>
</protein>
<dbReference type="EMBL" id="CP053892">
    <property type="protein sequence ID" value="QKG21937.1"/>
    <property type="molecule type" value="Genomic_DNA"/>
</dbReference>
<organism evidence="1 2">
    <name type="scientific">Actinomadura verrucosospora</name>
    <dbReference type="NCBI Taxonomy" id="46165"/>
    <lineage>
        <taxon>Bacteria</taxon>
        <taxon>Bacillati</taxon>
        <taxon>Actinomycetota</taxon>
        <taxon>Actinomycetes</taxon>
        <taxon>Streptosporangiales</taxon>
        <taxon>Thermomonosporaceae</taxon>
        <taxon>Actinomadura</taxon>
    </lineage>
</organism>